<proteinExistence type="inferred from homology"/>
<dbReference type="GO" id="GO:0008652">
    <property type="term" value="P:amino acid biosynthetic process"/>
    <property type="evidence" value="ECO:0007669"/>
    <property type="project" value="UniProtKB-KW"/>
</dbReference>
<comment type="similarity">
    <text evidence="2 7">Belongs to the EPSP synthase family.</text>
</comment>
<feature type="binding site" evidence="7">
    <location>
        <position position="167"/>
    </location>
    <ligand>
        <name>3-phosphoshikimate</name>
        <dbReference type="ChEBI" id="CHEBI:145989"/>
    </ligand>
</feature>
<keyword evidence="4 7" id="KW-0808">Transferase</keyword>
<feature type="binding site" evidence="7">
    <location>
        <position position="193"/>
    </location>
    <ligand>
        <name>3-phosphoshikimate</name>
        <dbReference type="ChEBI" id="CHEBI:145989"/>
    </ligand>
</feature>
<comment type="caution">
    <text evidence="7">Lacks conserved residue(s) required for the propagation of feature annotation.</text>
</comment>
<comment type="caution">
    <text evidence="9">The sequence shown here is derived from an EMBL/GenBank/DDBJ whole genome shotgun (WGS) entry which is preliminary data.</text>
</comment>
<dbReference type="Gene3D" id="3.65.10.10">
    <property type="entry name" value="Enolpyruvate transferase domain"/>
    <property type="match status" value="2"/>
</dbReference>
<keyword evidence="7" id="KW-0963">Cytoplasm</keyword>
<gene>
    <name evidence="7" type="primary">aroA</name>
    <name evidence="9" type="ORF">HMPREF0216_01921</name>
</gene>
<comment type="pathway">
    <text evidence="1 7">Metabolic intermediate biosynthesis; chorismate biosynthesis; chorismate from D-erythrose 4-phosphate and phosphoenolpyruvate: step 6/7.</text>
</comment>
<evidence type="ECO:0000256" key="1">
    <source>
        <dbReference type="ARBA" id="ARBA00004811"/>
    </source>
</evidence>
<dbReference type="GO" id="GO:0003866">
    <property type="term" value="F:3-phosphoshikimate 1-carboxyvinyltransferase activity"/>
    <property type="evidence" value="ECO:0007669"/>
    <property type="project" value="UniProtKB-UniRule"/>
</dbReference>
<dbReference type="RefSeq" id="WP_005213675.1">
    <property type="nucleotide sequence ID" value="NZ_KB291647.1"/>
</dbReference>
<dbReference type="PANTHER" id="PTHR21090:SF5">
    <property type="entry name" value="PENTAFUNCTIONAL AROM POLYPEPTIDE"/>
    <property type="match status" value="1"/>
</dbReference>
<name>L1QFG9_9CLOT</name>
<comment type="subunit">
    <text evidence="7">Monomer.</text>
</comment>
<feature type="binding site" evidence="7">
    <location>
        <position position="165"/>
    </location>
    <ligand>
        <name>3-phosphoshikimate</name>
        <dbReference type="ChEBI" id="CHEBI:145989"/>
    </ligand>
</feature>
<reference evidence="9 10" key="1">
    <citation type="submission" date="2012-05" db="EMBL/GenBank/DDBJ databases">
        <authorList>
            <person name="Weinstock G."/>
            <person name="Sodergren E."/>
            <person name="Lobos E.A."/>
            <person name="Fulton L."/>
            <person name="Fulton R."/>
            <person name="Courtney L."/>
            <person name="Fronick C."/>
            <person name="O'Laughlin M."/>
            <person name="Godfrey J."/>
            <person name="Wilson R.M."/>
            <person name="Miner T."/>
            <person name="Farmer C."/>
            <person name="Delehaunty K."/>
            <person name="Cordes M."/>
            <person name="Minx P."/>
            <person name="Tomlinson C."/>
            <person name="Chen J."/>
            <person name="Wollam A."/>
            <person name="Pepin K.H."/>
            <person name="Bhonagiri V."/>
            <person name="Zhang X."/>
            <person name="Suruliraj S."/>
            <person name="Warren W."/>
            <person name="Mitreva M."/>
            <person name="Mardis E.R."/>
            <person name="Wilson R.K."/>
        </authorList>
    </citation>
    <scope>NUCLEOTIDE SEQUENCE [LARGE SCALE GENOMIC DNA]</scope>
    <source>
        <strain evidence="9 10">DSM 1785</strain>
    </source>
</reference>
<evidence type="ECO:0000256" key="7">
    <source>
        <dbReference type="HAMAP-Rule" id="MF_00210"/>
    </source>
</evidence>
<accession>L1QFG9</accession>
<dbReference type="InterPro" id="IPR036968">
    <property type="entry name" value="Enolpyruvate_Tfrase_sf"/>
</dbReference>
<dbReference type="HOGENOM" id="CLU_024321_0_0_9"/>
<dbReference type="AlphaFoldDB" id="L1QFG9"/>
<dbReference type="PIRSF" id="PIRSF000505">
    <property type="entry name" value="EPSPS"/>
    <property type="match status" value="1"/>
</dbReference>
<feature type="binding site" evidence="7">
    <location>
        <position position="166"/>
    </location>
    <ligand>
        <name>3-phosphoshikimate</name>
        <dbReference type="ChEBI" id="CHEBI:145989"/>
    </ligand>
</feature>
<feature type="binding site" evidence="7">
    <location>
        <position position="167"/>
    </location>
    <ligand>
        <name>phosphoenolpyruvate</name>
        <dbReference type="ChEBI" id="CHEBI:58702"/>
    </ligand>
</feature>
<evidence type="ECO:0000313" key="10">
    <source>
        <dbReference type="Proteomes" id="UP000010420"/>
    </source>
</evidence>
<dbReference type="GO" id="GO:0009423">
    <property type="term" value="P:chorismate biosynthetic process"/>
    <property type="evidence" value="ECO:0007669"/>
    <property type="project" value="UniProtKB-UniRule"/>
</dbReference>
<feature type="active site" description="Proton acceptor" evidence="7">
    <location>
        <position position="308"/>
    </location>
</feature>
<dbReference type="PANTHER" id="PTHR21090">
    <property type="entry name" value="AROM/DEHYDROQUINATE SYNTHASE"/>
    <property type="match status" value="1"/>
</dbReference>
<comment type="subcellular location">
    <subcellularLocation>
        <location evidence="7">Cytoplasm</location>
    </subcellularLocation>
</comment>
<feature type="binding site" evidence="7">
    <location>
        <position position="339"/>
    </location>
    <ligand>
        <name>phosphoenolpyruvate</name>
        <dbReference type="ChEBI" id="CHEBI:58702"/>
    </ligand>
</feature>
<feature type="binding site" evidence="7">
    <location>
        <position position="26"/>
    </location>
    <ligand>
        <name>3-phosphoshikimate</name>
        <dbReference type="ChEBI" id="CHEBI:145989"/>
    </ligand>
</feature>
<dbReference type="InterPro" id="IPR013792">
    <property type="entry name" value="RNA3'P_cycl/enolpyr_Trfase_a/b"/>
</dbReference>
<evidence type="ECO:0000313" key="9">
    <source>
        <dbReference type="EMBL" id="EKY26425.1"/>
    </source>
</evidence>
<evidence type="ECO:0000256" key="2">
    <source>
        <dbReference type="ARBA" id="ARBA00009948"/>
    </source>
</evidence>
<dbReference type="NCBIfam" id="TIGR01356">
    <property type="entry name" value="aroA"/>
    <property type="match status" value="1"/>
</dbReference>
<dbReference type="eggNOG" id="COG0128">
    <property type="taxonomic scope" value="Bacteria"/>
</dbReference>
<feature type="binding site" evidence="7">
    <location>
        <position position="122"/>
    </location>
    <ligand>
        <name>phosphoenolpyruvate</name>
        <dbReference type="ChEBI" id="CHEBI:58702"/>
    </ligand>
</feature>
<feature type="binding site" evidence="7">
    <location>
        <position position="335"/>
    </location>
    <ligand>
        <name>3-phosphoshikimate</name>
        <dbReference type="ChEBI" id="CHEBI:145989"/>
    </ligand>
</feature>
<feature type="binding site" evidence="7">
    <location>
        <position position="382"/>
    </location>
    <ligand>
        <name>phosphoenolpyruvate</name>
        <dbReference type="ChEBI" id="CHEBI:58702"/>
    </ligand>
</feature>
<dbReference type="Pfam" id="PF00275">
    <property type="entry name" value="EPSP_synthase"/>
    <property type="match status" value="1"/>
</dbReference>
<comment type="function">
    <text evidence="7">Catalyzes the transfer of the enolpyruvyl moiety of phosphoenolpyruvate (PEP) to the 5-hydroxyl of shikimate-3-phosphate (S3P) to produce enolpyruvyl shikimate-3-phosphate and inorganic phosphate.</text>
</comment>
<organism evidence="9 10">
    <name type="scientific">Clostridium celatum DSM 1785</name>
    <dbReference type="NCBI Taxonomy" id="545697"/>
    <lineage>
        <taxon>Bacteria</taxon>
        <taxon>Bacillati</taxon>
        <taxon>Bacillota</taxon>
        <taxon>Clostridia</taxon>
        <taxon>Eubacteriales</taxon>
        <taxon>Clostridiaceae</taxon>
        <taxon>Clostridium</taxon>
    </lineage>
</organism>
<evidence type="ECO:0000256" key="4">
    <source>
        <dbReference type="ARBA" id="ARBA00022679"/>
    </source>
</evidence>
<evidence type="ECO:0000256" key="3">
    <source>
        <dbReference type="ARBA" id="ARBA00022605"/>
    </source>
</evidence>
<feature type="binding site" evidence="7">
    <location>
        <position position="94"/>
    </location>
    <ligand>
        <name>phosphoenolpyruvate</name>
        <dbReference type="ChEBI" id="CHEBI:58702"/>
    </ligand>
</feature>
<feature type="domain" description="Enolpyruvate transferase" evidence="8">
    <location>
        <begin position="10"/>
        <end position="416"/>
    </location>
</feature>
<dbReference type="OrthoDB" id="9809920at2"/>
<evidence type="ECO:0000259" key="8">
    <source>
        <dbReference type="Pfam" id="PF00275"/>
    </source>
</evidence>
<dbReference type="PATRIC" id="fig|545697.3.peg.1889"/>
<feature type="binding site" evidence="7">
    <location>
        <position position="308"/>
    </location>
    <ligand>
        <name>3-phosphoshikimate</name>
        <dbReference type="ChEBI" id="CHEBI:145989"/>
    </ligand>
</feature>
<comment type="catalytic activity">
    <reaction evidence="6">
        <text>3-phosphoshikimate + phosphoenolpyruvate = 5-O-(1-carboxyvinyl)-3-phosphoshikimate + phosphate</text>
        <dbReference type="Rhea" id="RHEA:21256"/>
        <dbReference type="ChEBI" id="CHEBI:43474"/>
        <dbReference type="ChEBI" id="CHEBI:57701"/>
        <dbReference type="ChEBI" id="CHEBI:58702"/>
        <dbReference type="ChEBI" id="CHEBI:145989"/>
        <dbReference type="EC" id="2.5.1.19"/>
    </reaction>
    <physiologicalReaction direction="left-to-right" evidence="6">
        <dbReference type="Rhea" id="RHEA:21257"/>
    </physiologicalReaction>
</comment>
<dbReference type="HAMAP" id="MF_00210">
    <property type="entry name" value="EPSP_synth"/>
    <property type="match status" value="1"/>
</dbReference>
<dbReference type="CDD" id="cd01556">
    <property type="entry name" value="EPSP_synthase"/>
    <property type="match status" value="1"/>
</dbReference>
<dbReference type="SUPFAM" id="SSF55205">
    <property type="entry name" value="EPT/RTPC-like"/>
    <property type="match status" value="1"/>
</dbReference>
<dbReference type="InterPro" id="IPR001986">
    <property type="entry name" value="Enolpyruvate_Tfrase_dom"/>
</dbReference>
<dbReference type="InterPro" id="IPR006264">
    <property type="entry name" value="EPSP_synthase"/>
</dbReference>
<protein>
    <recommendedName>
        <fullName evidence="7">3-phosphoshikimate 1-carboxyvinyltransferase</fullName>
        <ecNumber evidence="7">2.5.1.19</ecNumber>
    </recommendedName>
    <alternativeName>
        <fullName evidence="7">5-enolpyruvylshikimate-3-phosphate synthase</fullName>
        <shortName evidence="7">EPSP synthase</shortName>
        <shortName evidence="7">EPSPS</shortName>
    </alternativeName>
</protein>
<dbReference type="GO" id="GO:0005737">
    <property type="term" value="C:cytoplasm"/>
    <property type="evidence" value="ECO:0007669"/>
    <property type="project" value="UniProtKB-SubCell"/>
</dbReference>
<feature type="binding site" evidence="7">
    <location>
        <position position="21"/>
    </location>
    <ligand>
        <name>3-phosphoshikimate</name>
        <dbReference type="ChEBI" id="CHEBI:145989"/>
    </ligand>
</feature>
<sequence>MADLKVYPSILEGEVKIPPSKSMAHRAIICAALSDGFCKIENIDYSDDIIATIDAMNSLGAKIVKYKDYIEVTGAYGNSADIEDIRVIDCNESGSTLRFLVPISLLFKGKNKFIGRGNLGKRPLTTYYNIFEKQDITYSYEEGKLNLIVSGELKPGIFEIEGNVSSQFITGILFTLPLLNDDSKIIITTEMESKGYIDLTLRAMSDFGIEVINNDYKEFIIKGNQRYKARNYRVEGDYSQAAFFLCADSLGNNVLCKDLDLNSLQGDKEVIDILERMNVIFNASAIGVKGTTSGQLVSTIIDGSQCPDIIPVLTAVAALTKGKTEIINAGRLRIKEFDRLAAVTSELNKLGAKIVEQEDGLIVTGVEILKGNVEVWSHKDHRIAMTLAIASTKCEEPIVIKDYECIAKSYPNFFDDFVSLGGKIERLEEK</sequence>
<keyword evidence="10" id="KW-1185">Reference proteome</keyword>
<dbReference type="EMBL" id="AMEZ01000055">
    <property type="protein sequence ID" value="EKY26425.1"/>
    <property type="molecule type" value="Genomic_DNA"/>
</dbReference>
<dbReference type="UniPathway" id="UPA00053">
    <property type="reaction ID" value="UER00089"/>
</dbReference>
<keyword evidence="3 7" id="KW-0028">Amino-acid biosynthesis</keyword>
<evidence type="ECO:0000256" key="6">
    <source>
        <dbReference type="ARBA" id="ARBA00044633"/>
    </source>
</evidence>
<feature type="binding site" evidence="7">
    <location>
        <position position="408"/>
    </location>
    <ligand>
        <name>phosphoenolpyruvate</name>
        <dbReference type="ChEBI" id="CHEBI:58702"/>
    </ligand>
</feature>
<keyword evidence="5 7" id="KW-0057">Aromatic amino acid biosynthesis</keyword>
<dbReference type="GO" id="GO:0009073">
    <property type="term" value="P:aromatic amino acid family biosynthetic process"/>
    <property type="evidence" value="ECO:0007669"/>
    <property type="project" value="UniProtKB-KW"/>
</dbReference>
<feature type="binding site" evidence="7">
    <location>
        <position position="22"/>
    </location>
    <ligand>
        <name>3-phosphoshikimate</name>
        <dbReference type="ChEBI" id="CHEBI:145989"/>
    </ligand>
</feature>
<dbReference type="Proteomes" id="UP000010420">
    <property type="component" value="Unassembled WGS sequence"/>
</dbReference>
<dbReference type="STRING" id="545697.HMPREF0216_01921"/>
<evidence type="ECO:0000256" key="5">
    <source>
        <dbReference type="ARBA" id="ARBA00023141"/>
    </source>
</evidence>
<dbReference type="EC" id="2.5.1.19" evidence="7"/>
<feature type="binding site" evidence="7">
    <location>
        <position position="21"/>
    </location>
    <ligand>
        <name>phosphoenolpyruvate</name>
        <dbReference type="ChEBI" id="CHEBI:58702"/>
    </ligand>
</feature>